<evidence type="ECO:0000256" key="14">
    <source>
        <dbReference type="SAM" id="MobiDB-lite"/>
    </source>
</evidence>
<dbReference type="PANTHER" id="PTHR23043">
    <property type="entry name" value="HYPOXIA-INDUCIBLE FACTOR 1 ALPHA"/>
    <property type="match status" value="1"/>
</dbReference>
<keyword evidence="8" id="KW-0238">DNA-binding</keyword>
<reference evidence="17" key="2">
    <citation type="submission" date="2025-08" db="UniProtKB">
        <authorList>
            <consortium name="Ensembl"/>
        </authorList>
    </citation>
    <scope>IDENTIFICATION</scope>
</reference>
<comment type="subcellular location">
    <subcellularLocation>
        <location evidence="2">Cytoplasm</location>
    </subcellularLocation>
    <subcellularLocation>
        <location evidence="1">Nucleus</location>
    </subcellularLocation>
</comment>
<dbReference type="SMART" id="SM00091">
    <property type="entry name" value="PAS"/>
    <property type="match status" value="2"/>
</dbReference>
<dbReference type="InterPro" id="IPR001610">
    <property type="entry name" value="PAC"/>
</dbReference>
<keyword evidence="18" id="KW-1185">Reference proteome</keyword>
<organism evidence="17 18">
    <name type="scientific">Anabas testudineus</name>
    <name type="common">Climbing perch</name>
    <name type="synonym">Anthias testudineus</name>
    <dbReference type="NCBI Taxonomy" id="64144"/>
    <lineage>
        <taxon>Eukaryota</taxon>
        <taxon>Metazoa</taxon>
        <taxon>Chordata</taxon>
        <taxon>Craniata</taxon>
        <taxon>Vertebrata</taxon>
        <taxon>Euteleostomi</taxon>
        <taxon>Actinopterygii</taxon>
        <taxon>Neopterygii</taxon>
        <taxon>Teleostei</taxon>
        <taxon>Neoteleostei</taxon>
        <taxon>Acanthomorphata</taxon>
        <taxon>Anabantaria</taxon>
        <taxon>Anabantiformes</taxon>
        <taxon>Anabantoidei</taxon>
        <taxon>Anabantidae</taxon>
        <taxon>Anabas</taxon>
    </lineage>
</organism>
<feature type="region of interest" description="Disordered" evidence="14">
    <location>
        <begin position="588"/>
        <end position="633"/>
    </location>
</feature>
<dbReference type="PRINTS" id="PR01080">
    <property type="entry name" value="HYPOXIAIF1A"/>
</dbReference>
<dbReference type="InterPro" id="IPR021537">
    <property type="entry name" value="HIF_alpha-like"/>
</dbReference>
<dbReference type="GO" id="GO:0000981">
    <property type="term" value="F:DNA-binding transcription factor activity, RNA polymerase II-specific"/>
    <property type="evidence" value="ECO:0007669"/>
    <property type="project" value="TreeGrafter"/>
</dbReference>
<evidence type="ECO:0000256" key="1">
    <source>
        <dbReference type="ARBA" id="ARBA00004123"/>
    </source>
</evidence>
<keyword evidence="11" id="KW-0539">Nucleus</keyword>
<evidence type="ECO:0000256" key="3">
    <source>
        <dbReference type="ARBA" id="ARBA00014446"/>
    </source>
</evidence>
<dbReference type="GO" id="GO:0005634">
    <property type="term" value="C:nucleus"/>
    <property type="evidence" value="ECO:0007669"/>
    <property type="project" value="UniProtKB-SubCell"/>
</dbReference>
<dbReference type="InterPro" id="IPR011598">
    <property type="entry name" value="bHLH_dom"/>
</dbReference>
<dbReference type="Ensembl" id="ENSATET00000060548.2">
    <property type="protein sequence ID" value="ENSATEP00000070036.1"/>
    <property type="gene ID" value="ENSATEG00000015501.3"/>
</dbReference>
<dbReference type="GO" id="GO:0071456">
    <property type="term" value="P:cellular response to hypoxia"/>
    <property type="evidence" value="ECO:0007669"/>
    <property type="project" value="TreeGrafter"/>
</dbReference>
<proteinExistence type="predicted"/>
<evidence type="ECO:0000256" key="10">
    <source>
        <dbReference type="ARBA" id="ARBA00023163"/>
    </source>
</evidence>
<dbReference type="Pfam" id="PF00989">
    <property type="entry name" value="PAS"/>
    <property type="match status" value="1"/>
</dbReference>
<reference evidence="17" key="1">
    <citation type="submission" date="2021-04" db="EMBL/GenBank/DDBJ databases">
        <authorList>
            <consortium name="Wellcome Sanger Institute Data Sharing"/>
        </authorList>
    </citation>
    <scope>NUCLEOTIDE SEQUENCE [LARGE SCALE GENOMIC DNA]</scope>
</reference>
<feature type="modified residue" description="4-hydroxyproline" evidence="13">
    <location>
        <position position="442"/>
    </location>
</feature>
<dbReference type="InterPro" id="IPR035965">
    <property type="entry name" value="PAS-like_dom_sf"/>
</dbReference>
<dbReference type="GeneTree" id="ENSGT00940000156774"/>
<evidence type="ECO:0000259" key="15">
    <source>
        <dbReference type="PROSITE" id="PS50112"/>
    </source>
</evidence>
<name>A0A7N6C0X1_ANATE</name>
<feature type="region of interest" description="Disordered" evidence="14">
    <location>
        <begin position="492"/>
        <end position="516"/>
    </location>
</feature>
<dbReference type="InterPro" id="IPR013767">
    <property type="entry name" value="PAS_fold"/>
</dbReference>
<feature type="modified residue" description="(3S)-3-hydroxyasparagine" evidence="13">
    <location>
        <position position="739"/>
    </location>
</feature>
<evidence type="ECO:0000256" key="13">
    <source>
        <dbReference type="PIRSR" id="PIRSR621537-50"/>
    </source>
</evidence>
<dbReference type="InterPro" id="IPR013655">
    <property type="entry name" value="PAS_fold_3"/>
</dbReference>
<dbReference type="Pfam" id="PF08778">
    <property type="entry name" value="HIF-1a_CTAD"/>
    <property type="match status" value="1"/>
</dbReference>
<evidence type="ECO:0000256" key="9">
    <source>
        <dbReference type="ARBA" id="ARBA00023159"/>
    </source>
</evidence>
<evidence type="ECO:0000313" key="18">
    <source>
        <dbReference type="Proteomes" id="UP000265040"/>
    </source>
</evidence>
<dbReference type="SMART" id="SM00086">
    <property type="entry name" value="PAC"/>
    <property type="match status" value="1"/>
</dbReference>
<dbReference type="FunFam" id="3.30.450.20:FF:000005">
    <property type="entry name" value="Hypoxia-inducible factor 1 subunit alpha"/>
    <property type="match status" value="1"/>
</dbReference>
<evidence type="ECO:0000256" key="7">
    <source>
        <dbReference type="ARBA" id="ARBA00023015"/>
    </source>
</evidence>
<keyword evidence="6" id="KW-0832">Ubl conjugation</keyword>
<keyword evidence="7" id="KW-0805">Transcription regulation</keyword>
<evidence type="ECO:0000256" key="6">
    <source>
        <dbReference type="ARBA" id="ARBA00022843"/>
    </source>
</evidence>
<keyword evidence="5" id="KW-0677">Repeat</keyword>
<dbReference type="PANTHER" id="PTHR23043:SF7">
    <property type="entry name" value="HYPOXIA-INDUCIBLE FACTOR 1-ALPHA"/>
    <property type="match status" value="1"/>
</dbReference>
<feature type="domain" description="PAS" evidence="15">
    <location>
        <begin position="270"/>
        <end position="319"/>
    </location>
</feature>
<evidence type="ECO:0000256" key="11">
    <source>
        <dbReference type="ARBA" id="ARBA00023242"/>
    </source>
</evidence>
<keyword evidence="4" id="KW-0963">Cytoplasm</keyword>
<dbReference type="NCBIfam" id="TIGR00229">
    <property type="entry name" value="sensory_box"/>
    <property type="match status" value="2"/>
</dbReference>
<dbReference type="SUPFAM" id="SSF47459">
    <property type="entry name" value="HLH, helix-loop-helix DNA-binding domain"/>
    <property type="match status" value="1"/>
</dbReference>
<feature type="modified residue" description="4-hydroxyproline" evidence="13">
    <location>
        <position position="571"/>
    </location>
</feature>
<evidence type="ECO:0000259" key="16">
    <source>
        <dbReference type="PROSITE" id="PS50888"/>
    </source>
</evidence>
<dbReference type="GO" id="GO:0005737">
    <property type="term" value="C:cytoplasm"/>
    <property type="evidence" value="ECO:0007669"/>
    <property type="project" value="UniProtKB-SubCell"/>
</dbReference>
<dbReference type="Proteomes" id="UP000265040">
    <property type="component" value="Chromosome 22"/>
</dbReference>
<dbReference type="GO" id="GO:0000977">
    <property type="term" value="F:RNA polymerase II transcription regulatory region sequence-specific DNA binding"/>
    <property type="evidence" value="ECO:0007669"/>
    <property type="project" value="TreeGrafter"/>
</dbReference>
<dbReference type="SUPFAM" id="SSF55785">
    <property type="entry name" value="PYP-like sensor domain (PAS domain)"/>
    <property type="match status" value="2"/>
</dbReference>
<feature type="compositionally biased region" description="Polar residues" evidence="14">
    <location>
        <begin position="597"/>
        <end position="625"/>
    </location>
</feature>
<dbReference type="InterPro" id="IPR014887">
    <property type="entry name" value="HIF-1_CTAD"/>
</dbReference>
<dbReference type="GO" id="GO:0046983">
    <property type="term" value="F:protein dimerization activity"/>
    <property type="evidence" value="ECO:0007669"/>
    <property type="project" value="InterPro"/>
</dbReference>
<dbReference type="FunFam" id="4.10.280.10:FF:000076">
    <property type="entry name" value="hypoxia-inducible factor 3-alpha isoform X1"/>
    <property type="match status" value="1"/>
</dbReference>
<dbReference type="CDD" id="cd19727">
    <property type="entry name" value="bHLH-PAS_HIF1a_PASD8"/>
    <property type="match status" value="1"/>
</dbReference>
<dbReference type="Gene3D" id="4.10.280.10">
    <property type="entry name" value="Helix-loop-helix DNA-binding domain"/>
    <property type="match status" value="1"/>
</dbReference>
<keyword evidence="10" id="KW-0804">Transcription</keyword>
<dbReference type="CDD" id="cd00130">
    <property type="entry name" value="PAS"/>
    <property type="match status" value="2"/>
</dbReference>
<feature type="domain" description="BHLH" evidence="16">
    <location>
        <begin position="37"/>
        <end position="90"/>
    </location>
</feature>
<evidence type="ECO:0000256" key="5">
    <source>
        <dbReference type="ARBA" id="ARBA00022737"/>
    </source>
</evidence>
<dbReference type="Pfam" id="PF11413">
    <property type="entry name" value="HIF-1"/>
    <property type="match status" value="1"/>
</dbReference>
<dbReference type="Gene3D" id="3.30.450.20">
    <property type="entry name" value="PAS domain"/>
    <property type="match status" value="2"/>
</dbReference>
<dbReference type="PROSITE" id="PS50888">
    <property type="entry name" value="BHLH"/>
    <property type="match status" value="1"/>
</dbReference>
<evidence type="ECO:0000256" key="2">
    <source>
        <dbReference type="ARBA" id="ARBA00004496"/>
    </source>
</evidence>
<accession>A0A7N6C0X1</accession>
<protein>
    <recommendedName>
        <fullName evidence="3">Hypoxia-inducible factor 1-alpha</fullName>
    </recommendedName>
</protein>
<evidence type="ECO:0000256" key="12">
    <source>
        <dbReference type="ARBA" id="ARBA00023278"/>
    </source>
</evidence>
<keyword evidence="9" id="KW-0010">Activator</keyword>
<dbReference type="SMART" id="SM00353">
    <property type="entry name" value="HLH"/>
    <property type="match status" value="1"/>
</dbReference>
<dbReference type="InterPro" id="IPR001321">
    <property type="entry name" value="HIF-1_alpha"/>
</dbReference>
<dbReference type="AlphaFoldDB" id="A0A7N6C0X1"/>
<evidence type="ECO:0000313" key="17">
    <source>
        <dbReference type="Ensembl" id="ENSATEP00000070036.1"/>
    </source>
</evidence>
<dbReference type="Pfam" id="PF08447">
    <property type="entry name" value="PAS_3"/>
    <property type="match status" value="1"/>
</dbReference>
<dbReference type="Pfam" id="PF23171">
    <property type="entry name" value="bHLH_HIF1A"/>
    <property type="match status" value="1"/>
</dbReference>
<feature type="domain" description="PAS" evidence="15">
    <location>
        <begin position="115"/>
        <end position="178"/>
    </location>
</feature>
<evidence type="ECO:0000256" key="4">
    <source>
        <dbReference type="ARBA" id="ARBA00022490"/>
    </source>
</evidence>
<keyword evidence="12" id="KW-0379">Hydroxylation</keyword>
<sequence length="762" mass="84917">MLCPRGLTNIFCVCTLALSGGRFESETKGTTLVSSERRKEKSRDAARCRRGKESEVFYELAQQLPLPHSVSSSLDKASIMRLTISYLRMRKLLNTDESMAEEETELDIQLNSSYLKALDGFLMVLSEDGDMIYLSENVSKCLGLAQFDLTGHSVFDFTHPCDQEELREMLVHRTGSKKAKEQNTERSFFLRMKCTLTSRGRTVNVKSATWKVLHCSGHVRVYDIHTDDTTNGQKEPPVPYLVLICDPIQHPSNIEVPLDTKTFLSRHTMDMKFTYCDERITELMGYDPDDLLNRSVYEYYHALDSDHLTKTHHNLFAKGQVSTGQYRMLAKKGGFVWVETQATVIYNNKNSQPQCVVCVNFVLSGIQEEKLVLSLEQTVDVKQVKEDLHEENAVVESTQPDEEKVPELDVIKLFTQTIETQPLNSLYDQLKGEPEALTLLAPAAGDTIVSLDFSCPDSEIQLLKDVPLYNDVMLPSTSDKLALTLSPLPPSEPLNVTTTSEDAKSEVYAPAPSTSPANCSPSEDFCFTMDSDMSSDFKLDLVEKLFAIDTEPKTPFTSQAMEDLDLEMLAPYIPMDDDFQLRSLTPEEPVSCGSVKSLDSSPVHVTQDLTSYPSSPFSTPGSRTASPAPPEPVNAPHLATIIAKKTPQLDKEVSLRTLAAQNAQRKRKLGDIKEIIEQGPVAQEQLEQGKKLKGSQSGTTRTILLLPSDLASRLLGTTSDGTSSLFTLPQLTRYDCEVNAPLQGRQYLLQGEELLRALDHVN</sequence>
<dbReference type="FunFam" id="3.30.450.20:FF:000015">
    <property type="entry name" value="Hypoxia-inducible factor 1-alpha isoform 1"/>
    <property type="match status" value="1"/>
</dbReference>
<dbReference type="InterPro" id="IPR036638">
    <property type="entry name" value="HLH_DNA-bd_sf"/>
</dbReference>
<dbReference type="PROSITE" id="PS50112">
    <property type="entry name" value="PAS"/>
    <property type="match status" value="2"/>
</dbReference>
<evidence type="ECO:0000256" key="8">
    <source>
        <dbReference type="ARBA" id="ARBA00023125"/>
    </source>
</evidence>
<dbReference type="InterPro" id="IPR000014">
    <property type="entry name" value="PAS"/>
</dbReference>
<reference evidence="17" key="3">
    <citation type="submission" date="2025-09" db="UniProtKB">
        <authorList>
            <consortium name="Ensembl"/>
        </authorList>
    </citation>
    <scope>IDENTIFICATION</scope>
</reference>